<evidence type="ECO:0000256" key="11">
    <source>
        <dbReference type="ARBA" id="ARBA00022842"/>
    </source>
</evidence>
<evidence type="ECO:0000256" key="18">
    <source>
        <dbReference type="ARBA" id="ARBA00049504"/>
    </source>
</evidence>
<name>A0A347WLX8_9LACT</name>
<evidence type="ECO:0000256" key="14">
    <source>
        <dbReference type="ARBA" id="ARBA00025228"/>
    </source>
</evidence>
<dbReference type="KEGG" id="abae:CL176_08775"/>
<dbReference type="Pfam" id="PF02654">
    <property type="entry name" value="CobS"/>
    <property type="match status" value="1"/>
</dbReference>
<feature type="transmembrane region" description="Helical" evidence="19">
    <location>
        <begin position="236"/>
        <end position="254"/>
    </location>
</feature>
<comment type="catalytic activity">
    <reaction evidence="18 19">
        <text>alpha-ribazole 5'-phosphate + adenosylcob(III)inamide-GDP = adenosylcob(III)alamin 5'-phosphate + GMP + H(+)</text>
        <dbReference type="Rhea" id="RHEA:23560"/>
        <dbReference type="ChEBI" id="CHEBI:15378"/>
        <dbReference type="ChEBI" id="CHEBI:57918"/>
        <dbReference type="ChEBI" id="CHEBI:58115"/>
        <dbReference type="ChEBI" id="CHEBI:60487"/>
        <dbReference type="ChEBI" id="CHEBI:60493"/>
        <dbReference type="EC" id="2.7.8.26"/>
    </reaction>
</comment>
<dbReference type="AlphaFoldDB" id="A0A347WLX8"/>
<sequence>MESLMLKSIILFFQFFTVIPINYQINDVNETMRGGVQYLGLFGLLYGSILAIIYSILRIFITIEGAWLLTLFVDVLLTNGFHHDGFADMADGMFSSRPRERILEIMKDSRMGSNGTIALIFYFMILWQFGSADLANRVTLLHEALIVMSYGLVVRGGLSLCYYKVTYVSQSKSGLGSYFEGMQNWQIFLVQVTVSLFLFLAIDWQALVAYLLAAFSTLIYRQLIYRKIGGMNGDTMGAGAIFCQILYAIFQGVLA</sequence>
<feature type="transmembrane region" description="Helical" evidence="19">
    <location>
        <begin position="6"/>
        <end position="26"/>
    </location>
</feature>
<comment type="pathway">
    <text evidence="3 19">Cofactor biosynthesis; adenosylcobalamin biosynthesis; adenosylcobalamin from cob(II)yrinate a,c-diamide: step 7/7.</text>
</comment>
<keyword evidence="11 19" id="KW-0460">Magnesium</keyword>
<evidence type="ECO:0000256" key="10">
    <source>
        <dbReference type="ARBA" id="ARBA00022692"/>
    </source>
</evidence>
<evidence type="ECO:0000256" key="4">
    <source>
        <dbReference type="ARBA" id="ARBA00010561"/>
    </source>
</evidence>
<dbReference type="Proteomes" id="UP000263232">
    <property type="component" value="Chromosome"/>
</dbReference>
<keyword evidence="12 19" id="KW-1133">Transmembrane helix</keyword>
<evidence type="ECO:0000256" key="13">
    <source>
        <dbReference type="ARBA" id="ARBA00023136"/>
    </source>
</evidence>
<accession>A0A347WLX8</accession>
<keyword evidence="10 19" id="KW-0812">Transmembrane</keyword>
<dbReference type="InterPro" id="IPR003805">
    <property type="entry name" value="CobS"/>
</dbReference>
<dbReference type="UniPathway" id="UPA00148">
    <property type="reaction ID" value="UER00238"/>
</dbReference>
<evidence type="ECO:0000256" key="12">
    <source>
        <dbReference type="ARBA" id="ARBA00022989"/>
    </source>
</evidence>
<dbReference type="GO" id="GO:0009236">
    <property type="term" value="P:cobalamin biosynthetic process"/>
    <property type="evidence" value="ECO:0007669"/>
    <property type="project" value="UniProtKB-UniRule"/>
</dbReference>
<evidence type="ECO:0000256" key="8">
    <source>
        <dbReference type="ARBA" id="ARBA00022573"/>
    </source>
</evidence>
<evidence type="ECO:0000256" key="7">
    <source>
        <dbReference type="ARBA" id="ARBA00022475"/>
    </source>
</evidence>
<feature type="transmembrane region" description="Helical" evidence="19">
    <location>
        <begin position="208"/>
        <end position="224"/>
    </location>
</feature>
<evidence type="ECO:0000313" key="20">
    <source>
        <dbReference type="EMBL" id="AXY26085.1"/>
    </source>
</evidence>
<reference evidence="20 21" key="1">
    <citation type="submission" date="2017-09" db="EMBL/GenBank/DDBJ databases">
        <title>Complete genome sequence of Oxytococcus suis strain ZY16052.</title>
        <authorList>
            <person name="Li F."/>
        </authorList>
    </citation>
    <scope>NUCLEOTIDE SEQUENCE [LARGE SCALE GENOMIC DNA]</scope>
    <source>
        <strain evidence="20 21">ZY16052</strain>
    </source>
</reference>
<evidence type="ECO:0000313" key="21">
    <source>
        <dbReference type="Proteomes" id="UP000263232"/>
    </source>
</evidence>
<feature type="transmembrane region" description="Helical" evidence="19">
    <location>
        <begin position="184"/>
        <end position="202"/>
    </location>
</feature>
<comment type="subcellular location">
    <subcellularLocation>
        <location evidence="2 19">Cell membrane</location>
        <topology evidence="2 19">Multi-pass membrane protein</topology>
    </subcellularLocation>
</comment>
<evidence type="ECO:0000256" key="9">
    <source>
        <dbReference type="ARBA" id="ARBA00022679"/>
    </source>
</evidence>
<dbReference type="GO" id="GO:0051073">
    <property type="term" value="F:adenosylcobinamide-GDP ribazoletransferase activity"/>
    <property type="evidence" value="ECO:0007669"/>
    <property type="project" value="UniProtKB-UniRule"/>
</dbReference>
<comment type="catalytic activity">
    <reaction evidence="17 19">
        <text>alpha-ribazole + adenosylcob(III)inamide-GDP = adenosylcob(III)alamin + GMP + H(+)</text>
        <dbReference type="Rhea" id="RHEA:16049"/>
        <dbReference type="ChEBI" id="CHEBI:10329"/>
        <dbReference type="ChEBI" id="CHEBI:15378"/>
        <dbReference type="ChEBI" id="CHEBI:18408"/>
        <dbReference type="ChEBI" id="CHEBI:58115"/>
        <dbReference type="ChEBI" id="CHEBI:60487"/>
        <dbReference type="EC" id="2.7.8.26"/>
    </reaction>
</comment>
<evidence type="ECO:0000256" key="2">
    <source>
        <dbReference type="ARBA" id="ARBA00004651"/>
    </source>
</evidence>
<keyword evidence="8 19" id="KW-0169">Cobalamin biosynthesis</keyword>
<dbReference type="PANTHER" id="PTHR34148:SF1">
    <property type="entry name" value="ADENOSYLCOBINAMIDE-GDP RIBAZOLETRANSFERASE"/>
    <property type="match status" value="1"/>
</dbReference>
<evidence type="ECO:0000256" key="16">
    <source>
        <dbReference type="ARBA" id="ARBA00032853"/>
    </source>
</evidence>
<dbReference type="HAMAP" id="MF_00719">
    <property type="entry name" value="CobS"/>
    <property type="match status" value="1"/>
</dbReference>
<gene>
    <name evidence="19 20" type="primary">cobS</name>
    <name evidence="20" type="ORF">CL176_08775</name>
</gene>
<evidence type="ECO:0000256" key="1">
    <source>
        <dbReference type="ARBA" id="ARBA00001946"/>
    </source>
</evidence>
<evidence type="ECO:0000256" key="5">
    <source>
        <dbReference type="ARBA" id="ARBA00013200"/>
    </source>
</evidence>
<evidence type="ECO:0000256" key="17">
    <source>
        <dbReference type="ARBA" id="ARBA00048623"/>
    </source>
</evidence>
<keyword evidence="7 19" id="KW-1003">Cell membrane</keyword>
<evidence type="ECO:0000256" key="15">
    <source>
        <dbReference type="ARBA" id="ARBA00032605"/>
    </source>
</evidence>
<organism evidence="20 21">
    <name type="scientific">Suicoccus acidiformans</name>
    <dbReference type="NCBI Taxonomy" id="2036206"/>
    <lineage>
        <taxon>Bacteria</taxon>
        <taxon>Bacillati</taxon>
        <taxon>Bacillota</taxon>
        <taxon>Bacilli</taxon>
        <taxon>Lactobacillales</taxon>
        <taxon>Aerococcaceae</taxon>
        <taxon>Suicoccus</taxon>
    </lineage>
</organism>
<dbReference type="EMBL" id="CP023434">
    <property type="protein sequence ID" value="AXY26085.1"/>
    <property type="molecule type" value="Genomic_DNA"/>
</dbReference>
<dbReference type="GO" id="GO:0005886">
    <property type="term" value="C:plasma membrane"/>
    <property type="evidence" value="ECO:0007669"/>
    <property type="project" value="UniProtKB-SubCell"/>
</dbReference>
<dbReference type="EC" id="2.7.8.26" evidence="5 19"/>
<protein>
    <recommendedName>
        <fullName evidence="6 19">Adenosylcobinamide-GDP ribazoletransferase</fullName>
        <ecNumber evidence="5 19">2.7.8.26</ecNumber>
    </recommendedName>
    <alternativeName>
        <fullName evidence="16 19">Cobalamin synthase</fullName>
    </alternativeName>
    <alternativeName>
        <fullName evidence="15 19">Cobalamin-5'-phosphate synthase</fullName>
    </alternativeName>
</protein>
<keyword evidence="21" id="KW-1185">Reference proteome</keyword>
<comment type="cofactor">
    <cofactor evidence="1 19">
        <name>Mg(2+)</name>
        <dbReference type="ChEBI" id="CHEBI:18420"/>
    </cofactor>
</comment>
<keyword evidence="9 19" id="KW-0808">Transferase</keyword>
<keyword evidence="13 19" id="KW-0472">Membrane</keyword>
<feature type="transmembrane region" description="Helical" evidence="19">
    <location>
        <begin position="38"/>
        <end position="61"/>
    </location>
</feature>
<dbReference type="GO" id="GO:0008818">
    <property type="term" value="F:cobalamin 5'-phosphate synthase activity"/>
    <property type="evidence" value="ECO:0007669"/>
    <property type="project" value="UniProtKB-UniRule"/>
</dbReference>
<dbReference type="OrthoDB" id="9794626at2"/>
<evidence type="ECO:0000256" key="3">
    <source>
        <dbReference type="ARBA" id="ARBA00004663"/>
    </source>
</evidence>
<comment type="function">
    <text evidence="14 19">Joins adenosylcobinamide-GDP and alpha-ribazole to generate adenosylcobalamin (Ado-cobalamin). Also synthesizes adenosylcobalamin 5'-phosphate from adenosylcobinamide-GDP and alpha-ribazole 5'-phosphate.</text>
</comment>
<evidence type="ECO:0000256" key="19">
    <source>
        <dbReference type="HAMAP-Rule" id="MF_00719"/>
    </source>
</evidence>
<dbReference type="NCBIfam" id="TIGR00317">
    <property type="entry name" value="cobS"/>
    <property type="match status" value="1"/>
</dbReference>
<feature type="transmembrane region" description="Helical" evidence="19">
    <location>
        <begin position="141"/>
        <end position="163"/>
    </location>
</feature>
<evidence type="ECO:0000256" key="6">
    <source>
        <dbReference type="ARBA" id="ARBA00015850"/>
    </source>
</evidence>
<comment type="similarity">
    <text evidence="4 19">Belongs to the CobS family.</text>
</comment>
<dbReference type="PANTHER" id="PTHR34148">
    <property type="entry name" value="ADENOSYLCOBINAMIDE-GDP RIBAZOLETRANSFERASE"/>
    <property type="match status" value="1"/>
</dbReference>
<feature type="transmembrane region" description="Helical" evidence="19">
    <location>
        <begin position="111"/>
        <end position="129"/>
    </location>
</feature>
<proteinExistence type="inferred from homology"/>